<dbReference type="GO" id="GO:0005737">
    <property type="term" value="C:cytoplasm"/>
    <property type="evidence" value="ECO:0007669"/>
    <property type="project" value="UniProtKB-SubCell"/>
</dbReference>
<comment type="subcellular location">
    <subcellularLocation>
        <location evidence="3 11">Cytoplasm</location>
    </subcellularLocation>
</comment>
<evidence type="ECO:0000256" key="4">
    <source>
        <dbReference type="ARBA" id="ARBA00004659"/>
    </source>
</evidence>
<dbReference type="GO" id="GO:0006168">
    <property type="term" value="P:adenine salvage"/>
    <property type="evidence" value="ECO:0007669"/>
    <property type="project" value="InterPro"/>
</dbReference>
<gene>
    <name evidence="11" type="primary">apt</name>
    <name evidence="13" type="ORF">EVG15_07850</name>
</gene>
<comment type="function">
    <text evidence="2 11">Catalyzes a salvage reaction resulting in the formation of AMP, that is energically less costly than de novo synthesis.</text>
</comment>
<dbReference type="InterPro" id="IPR050054">
    <property type="entry name" value="UPRTase/APRTase"/>
</dbReference>
<evidence type="ECO:0000256" key="10">
    <source>
        <dbReference type="ARBA" id="ARBA00022726"/>
    </source>
</evidence>
<proteinExistence type="inferred from homology"/>
<dbReference type="InterPro" id="IPR005764">
    <property type="entry name" value="Ade_phspho_trans"/>
</dbReference>
<dbReference type="InterPro" id="IPR029057">
    <property type="entry name" value="PRTase-like"/>
</dbReference>
<dbReference type="SUPFAM" id="SSF53271">
    <property type="entry name" value="PRTase-like"/>
    <property type="match status" value="1"/>
</dbReference>
<dbReference type="HAMAP" id="MF_00004">
    <property type="entry name" value="Aden_phosphoribosyltr"/>
    <property type="match status" value="1"/>
</dbReference>
<name>A0A519BL98_9DELT</name>
<dbReference type="NCBIfam" id="NF002634">
    <property type="entry name" value="PRK02304.1-3"/>
    <property type="match status" value="1"/>
</dbReference>
<dbReference type="GO" id="GO:0044209">
    <property type="term" value="P:AMP salvage"/>
    <property type="evidence" value="ECO:0007669"/>
    <property type="project" value="UniProtKB-UniRule"/>
</dbReference>
<dbReference type="EMBL" id="SGBB01000015">
    <property type="protein sequence ID" value="RZD18052.1"/>
    <property type="molecule type" value="Genomic_DNA"/>
</dbReference>
<dbReference type="PANTHER" id="PTHR32315">
    <property type="entry name" value="ADENINE PHOSPHORIBOSYLTRANSFERASE"/>
    <property type="match status" value="1"/>
</dbReference>
<keyword evidence="7 11" id="KW-0963">Cytoplasm</keyword>
<organism evidence="13 14">
    <name type="scientific">Candidatus Acididesulfobacter diazotrophicus</name>
    <dbReference type="NCBI Taxonomy" id="2597226"/>
    <lineage>
        <taxon>Bacteria</taxon>
        <taxon>Deltaproteobacteria</taxon>
        <taxon>Candidatus Acidulodesulfobacterales</taxon>
        <taxon>Candidatus Acididesulfobacter</taxon>
    </lineage>
</organism>
<dbReference type="EC" id="2.4.2.7" evidence="6 11"/>
<evidence type="ECO:0000256" key="2">
    <source>
        <dbReference type="ARBA" id="ARBA00003968"/>
    </source>
</evidence>
<dbReference type="GO" id="GO:0006166">
    <property type="term" value="P:purine ribonucleoside salvage"/>
    <property type="evidence" value="ECO:0007669"/>
    <property type="project" value="UniProtKB-UniRule"/>
</dbReference>
<dbReference type="GO" id="GO:0002055">
    <property type="term" value="F:adenine binding"/>
    <property type="evidence" value="ECO:0007669"/>
    <property type="project" value="TreeGrafter"/>
</dbReference>
<evidence type="ECO:0000313" key="13">
    <source>
        <dbReference type="EMBL" id="RZD18052.1"/>
    </source>
</evidence>
<keyword evidence="8 11" id="KW-0328">Glycosyltransferase</keyword>
<evidence type="ECO:0000256" key="8">
    <source>
        <dbReference type="ARBA" id="ARBA00022676"/>
    </source>
</evidence>
<evidence type="ECO:0000256" key="5">
    <source>
        <dbReference type="ARBA" id="ARBA00008391"/>
    </source>
</evidence>
<dbReference type="NCBIfam" id="NF002636">
    <property type="entry name" value="PRK02304.1-5"/>
    <property type="match status" value="1"/>
</dbReference>
<dbReference type="FunFam" id="3.40.50.2020:FF:000021">
    <property type="entry name" value="Adenine phosphoribosyltransferase"/>
    <property type="match status" value="1"/>
</dbReference>
<sequence length="177" mass="19471">MKNISKPEDLKSYIREIPDFPKKGINFKDITTLFANPKAFSYMIDMLGSRYIGESLDFVVCVEARGFIIGSALAYKLGCGVILVRKPGKLPCDCNSNSYDLEYGSATLEIHKDALKENDRIIIADDVLATGGTALATAQLISELKAEVVETAFLAELAFLNGREKLKPYGVFSLISY</sequence>
<dbReference type="Pfam" id="PF00156">
    <property type="entry name" value="Pribosyltran"/>
    <property type="match status" value="1"/>
</dbReference>
<dbReference type="UniPathway" id="UPA00588">
    <property type="reaction ID" value="UER00646"/>
</dbReference>
<dbReference type="Proteomes" id="UP000319296">
    <property type="component" value="Unassembled WGS sequence"/>
</dbReference>
<accession>A0A519BL98</accession>
<keyword evidence="10 11" id="KW-0660">Purine salvage</keyword>
<evidence type="ECO:0000256" key="6">
    <source>
        <dbReference type="ARBA" id="ARBA00011893"/>
    </source>
</evidence>
<evidence type="ECO:0000256" key="9">
    <source>
        <dbReference type="ARBA" id="ARBA00022679"/>
    </source>
</evidence>
<evidence type="ECO:0000256" key="1">
    <source>
        <dbReference type="ARBA" id="ARBA00000868"/>
    </source>
</evidence>
<dbReference type="GO" id="GO:0016208">
    <property type="term" value="F:AMP binding"/>
    <property type="evidence" value="ECO:0007669"/>
    <property type="project" value="TreeGrafter"/>
</dbReference>
<dbReference type="CDD" id="cd06223">
    <property type="entry name" value="PRTases_typeI"/>
    <property type="match status" value="1"/>
</dbReference>
<feature type="domain" description="Phosphoribosyltransferase" evidence="12">
    <location>
        <begin position="51"/>
        <end position="156"/>
    </location>
</feature>
<evidence type="ECO:0000256" key="3">
    <source>
        <dbReference type="ARBA" id="ARBA00004496"/>
    </source>
</evidence>
<protein>
    <recommendedName>
        <fullName evidence="6 11">Adenine phosphoribosyltransferase</fullName>
        <shortName evidence="11">APRT</shortName>
        <ecNumber evidence="6 11">2.4.2.7</ecNumber>
    </recommendedName>
</protein>
<dbReference type="InterPro" id="IPR000836">
    <property type="entry name" value="PRTase_dom"/>
</dbReference>
<evidence type="ECO:0000313" key="14">
    <source>
        <dbReference type="Proteomes" id="UP000319296"/>
    </source>
</evidence>
<dbReference type="AlphaFoldDB" id="A0A519BL98"/>
<comment type="pathway">
    <text evidence="4 11">Purine metabolism; AMP biosynthesis via salvage pathway; AMP from adenine: step 1/1.</text>
</comment>
<evidence type="ECO:0000256" key="11">
    <source>
        <dbReference type="HAMAP-Rule" id="MF_00004"/>
    </source>
</evidence>
<comment type="subunit">
    <text evidence="11">Homodimer.</text>
</comment>
<evidence type="ECO:0000259" key="12">
    <source>
        <dbReference type="Pfam" id="PF00156"/>
    </source>
</evidence>
<comment type="similarity">
    <text evidence="5 11">Belongs to the purine/pyrimidine phosphoribosyltransferase family.</text>
</comment>
<reference evidence="13 14" key="1">
    <citation type="journal article" date="2019" name="ISME J.">
        <title>Insights into ecological role of a new deltaproteobacterial order Candidatus Acidulodesulfobacterales by metagenomics and metatranscriptomics.</title>
        <authorList>
            <person name="Tan S."/>
            <person name="Liu J."/>
            <person name="Fang Y."/>
            <person name="Hedlund B.P."/>
            <person name="Lian Z.H."/>
            <person name="Huang L.Y."/>
            <person name="Li J.T."/>
            <person name="Huang L.N."/>
            <person name="Li W.J."/>
            <person name="Jiang H.C."/>
            <person name="Dong H.L."/>
            <person name="Shu W.S."/>
        </authorList>
    </citation>
    <scope>NUCLEOTIDE SEQUENCE [LARGE SCALE GENOMIC DNA]</scope>
    <source>
        <strain evidence="13">AP1</strain>
    </source>
</reference>
<comment type="caution">
    <text evidence="13">The sequence shown here is derived from an EMBL/GenBank/DDBJ whole genome shotgun (WGS) entry which is preliminary data.</text>
</comment>
<dbReference type="PANTHER" id="PTHR32315:SF3">
    <property type="entry name" value="ADENINE PHOSPHORIBOSYLTRANSFERASE"/>
    <property type="match status" value="1"/>
</dbReference>
<comment type="catalytic activity">
    <reaction evidence="1 11">
        <text>AMP + diphosphate = 5-phospho-alpha-D-ribose 1-diphosphate + adenine</text>
        <dbReference type="Rhea" id="RHEA:16609"/>
        <dbReference type="ChEBI" id="CHEBI:16708"/>
        <dbReference type="ChEBI" id="CHEBI:33019"/>
        <dbReference type="ChEBI" id="CHEBI:58017"/>
        <dbReference type="ChEBI" id="CHEBI:456215"/>
        <dbReference type="EC" id="2.4.2.7"/>
    </reaction>
</comment>
<dbReference type="GO" id="GO:0003999">
    <property type="term" value="F:adenine phosphoribosyltransferase activity"/>
    <property type="evidence" value="ECO:0007669"/>
    <property type="project" value="UniProtKB-UniRule"/>
</dbReference>
<keyword evidence="9 11" id="KW-0808">Transferase</keyword>
<evidence type="ECO:0000256" key="7">
    <source>
        <dbReference type="ARBA" id="ARBA00022490"/>
    </source>
</evidence>
<dbReference type="NCBIfam" id="TIGR01090">
    <property type="entry name" value="apt"/>
    <property type="match status" value="1"/>
</dbReference>
<dbReference type="Gene3D" id="3.40.50.2020">
    <property type="match status" value="1"/>
</dbReference>